<sequence length="92" mass="10958">MSICNKLWKIIAQCTLIKLEYEWNTSNFLKHFWLSRLTDLAYQILCLHRKLALYVDEKGILPLQLLANVPFAFRSCCQLGFFNSIIYKSKYY</sequence>
<name>A0AAW0KI37_QUESU</name>
<protein>
    <submittedName>
        <fullName evidence="1">Uncharacterized protein</fullName>
    </submittedName>
</protein>
<evidence type="ECO:0000313" key="1">
    <source>
        <dbReference type="EMBL" id="KAK7839088.1"/>
    </source>
</evidence>
<dbReference type="Proteomes" id="UP000237347">
    <property type="component" value="Unassembled WGS sequence"/>
</dbReference>
<proteinExistence type="predicted"/>
<dbReference type="AlphaFoldDB" id="A0AAW0KI37"/>
<dbReference type="EMBL" id="PKMF04000291">
    <property type="protein sequence ID" value="KAK7839088.1"/>
    <property type="molecule type" value="Genomic_DNA"/>
</dbReference>
<gene>
    <name evidence="1" type="ORF">CFP56_018793</name>
</gene>
<reference evidence="1 2" key="1">
    <citation type="journal article" date="2018" name="Sci. Data">
        <title>The draft genome sequence of cork oak.</title>
        <authorList>
            <person name="Ramos A.M."/>
            <person name="Usie A."/>
            <person name="Barbosa P."/>
            <person name="Barros P.M."/>
            <person name="Capote T."/>
            <person name="Chaves I."/>
            <person name="Simoes F."/>
            <person name="Abreu I."/>
            <person name="Carrasquinho I."/>
            <person name="Faro C."/>
            <person name="Guimaraes J.B."/>
            <person name="Mendonca D."/>
            <person name="Nobrega F."/>
            <person name="Rodrigues L."/>
            <person name="Saibo N.J.M."/>
            <person name="Varela M.C."/>
            <person name="Egas C."/>
            <person name="Matos J."/>
            <person name="Miguel C.M."/>
            <person name="Oliveira M.M."/>
            <person name="Ricardo C.P."/>
            <person name="Goncalves S."/>
        </authorList>
    </citation>
    <scope>NUCLEOTIDE SEQUENCE [LARGE SCALE GENOMIC DNA]</scope>
    <source>
        <strain evidence="2">cv. HL8</strain>
    </source>
</reference>
<accession>A0AAW0KI37</accession>
<organism evidence="1 2">
    <name type="scientific">Quercus suber</name>
    <name type="common">Cork oak</name>
    <dbReference type="NCBI Taxonomy" id="58331"/>
    <lineage>
        <taxon>Eukaryota</taxon>
        <taxon>Viridiplantae</taxon>
        <taxon>Streptophyta</taxon>
        <taxon>Embryophyta</taxon>
        <taxon>Tracheophyta</taxon>
        <taxon>Spermatophyta</taxon>
        <taxon>Magnoliopsida</taxon>
        <taxon>eudicotyledons</taxon>
        <taxon>Gunneridae</taxon>
        <taxon>Pentapetalae</taxon>
        <taxon>rosids</taxon>
        <taxon>fabids</taxon>
        <taxon>Fagales</taxon>
        <taxon>Fagaceae</taxon>
        <taxon>Quercus</taxon>
    </lineage>
</organism>
<comment type="caution">
    <text evidence="1">The sequence shown here is derived from an EMBL/GenBank/DDBJ whole genome shotgun (WGS) entry which is preliminary data.</text>
</comment>
<keyword evidence="2" id="KW-1185">Reference proteome</keyword>
<evidence type="ECO:0000313" key="2">
    <source>
        <dbReference type="Proteomes" id="UP000237347"/>
    </source>
</evidence>